<evidence type="ECO:0000313" key="2">
    <source>
        <dbReference type="EMBL" id="KFI82209.1"/>
    </source>
</evidence>
<name>A0A087CG09_9BIFI</name>
<protein>
    <submittedName>
        <fullName evidence="2">ROK family protein</fullName>
        <ecNumber evidence="2">2.7.1.2</ecNumber>
    </submittedName>
</protein>
<dbReference type="SUPFAM" id="SSF53067">
    <property type="entry name" value="Actin-like ATPase domain"/>
    <property type="match status" value="2"/>
</dbReference>
<dbReference type="PROSITE" id="PS00307">
    <property type="entry name" value="LECTIN_LEGUME_BETA"/>
    <property type="match status" value="1"/>
</dbReference>
<dbReference type="InterPro" id="IPR019825">
    <property type="entry name" value="Lectin_legB_Mn/Ca_BS"/>
</dbReference>
<dbReference type="EMBL" id="JGZI01000009">
    <property type="protein sequence ID" value="KFI82209.1"/>
    <property type="molecule type" value="Genomic_DNA"/>
</dbReference>
<dbReference type="STRING" id="218140.BPSY_1058"/>
<dbReference type="Gene3D" id="3.30.420.40">
    <property type="match status" value="2"/>
</dbReference>
<dbReference type="eggNOG" id="COG1940">
    <property type="taxonomic scope" value="Bacteria"/>
</dbReference>
<dbReference type="PANTHER" id="PTHR18964:SF149">
    <property type="entry name" value="BIFUNCTIONAL UDP-N-ACETYLGLUCOSAMINE 2-EPIMERASE_N-ACETYLMANNOSAMINE KINASE"/>
    <property type="match status" value="1"/>
</dbReference>
<dbReference type="GO" id="GO:0004340">
    <property type="term" value="F:glucokinase activity"/>
    <property type="evidence" value="ECO:0007669"/>
    <property type="project" value="UniProtKB-EC"/>
</dbReference>
<comment type="caution">
    <text evidence="2">The sequence shown here is derived from an EMBL/GenBank/DDBJ whole genome shotgun (WGS) entry which is preliminary data.</text>
</comment>
<dbReference type="InterPro" id="IPR036390">
    <property type="entry name" value="WH_DNA-bd_sf"/>
</dbReference>
<sequence>MSLKSINQDDLRNHNLSVVLDTMLRSVEPLSRAELAKATGLTKATMSLLIPMLIAGKAVREGSPASLPAQGRPSTPLSISGGRFCGIGLQINTDGFGFTAVDISGEIVAEEWISETMTQRDPEDIFGRLDELVRQGEAVIAERGMAIVGSGLALPGLVTEDLRLLTAHNLGWQQLDLRRFDVISRLDPHPDNEANMAALAQIPGYATQRRQQGIVGPADSFIYISTDIGIGGAVVHEGRVEHGDHGFAGELGHISVALDGPVCRCGRRGCLESYAGRRALVESAGVSDEGASKQGGDIEELLDRWNAGEEQALRAVDTAVEAMSSGMASVINILDVSTVILGGIWGRFGQALAQRIEKRINPQILGYPEVSAHVQISDINTRPALLGAAEVGLRRFHDDPLSFLAEVDA</sequence>
<keyword evidence="2" id="KW-0808">Transferase</keyword>
<evidence type="ECO:0000313" key="3">
    <source>
        <dbReference type="Proteomes" id="UP000029050"/>
    </source>
</evidence>
<comment type="similarity">
    <text evidence="1">Belongs to the ROK (NagC/XylR) family.</text>
</comment>
<dbReference type="PANTHER" id="PTHR18964">
    <property type="entry name" value="ROK (REPRESSOR, ORF, KINASE) FAMILY"/>
    <property type="match status" value="1"/>
</dbReference>
<organism evidence="2 3">
    <name type="scientific">Bifidobacterium psychraerophilum</name>
    <dbReference type="NCBI Taxonomy" id="218140"/>
    <lineage>
        <taxon>Bacteria</taxon>
        <taxon>Bacillati</taxon>
        <taxon>Actinomycetota</taxon>
        <taxon>Actinomycetes</taxon>
        <taxon>Bifidobacteriales</taxon>
        <taxon>Bifidobacteriaceae</taxon>
        <taxon>Bifidobacterium</taxon>
    </lineage>
</organism>
<dbReference type="Gene3D" id="1.10.10.10">
    <property type="entry name" value="Winged helix-like DNA-binding domain superfamily/Winged helix DNA-binding domain"/>
    <property type="match status" value="1"/>
</dbReference>
<gene>
    <name evidence="2" type="ORF">BPSY_1058</name>
</gene>
<dbReference type="AlphaFoldDB" id="A0A087CG09"/>
<dbReference type="EC" id="2.7.1.2" evidence="2"/>
<evidence type="ECO:0000256" key="1">
    <source>
        <dbReference type="ARBA" id="ARBA00006479"/>
    </source>
</evidence>
<dbReference type="InterPro" id="IPR000600">
    <property type="entry name" value="ROK"/>
</dbReference>
<reference evidence="2 3" key="1">
    <citation type="submission" date="2014-03" db="EMBL/GenBank/DDBJ databases">
        <title>Genomics of Bifidobacteria.</title>
        <authorList>
            <person name="Ventura M."/>
            <person name="Milani C."/>
            <person name="Lugli G.A."/>
        </authorList>
    </citation>
    <scope>NUCLEOTIDE SEQUENCE [LARGE SCALE GENOMIC DNA]</scope>
    <source>
        <strain evidence="2 3">LMG 21775</strain>
    </source>
</reference>
<dbReference type="Pfam" id="PF00480">
    <property type="entry name" value="ROK"/>
    <property type="match status" value="1"/>
</dbReference>
<dbReference type="Proteomes" id="UP000029050">
    <property type="component" value="Unassembled WGS sequence"/>
</dbReference>
<dbReference type="SUPFAM" id="SSF46785">
    <property type="entry name" value="Winged helix' DNA-binding domain"/>
    <property type="match status" value="1"/>
</dbReference>
<keyword evidence="3" id="KW-1185">Reference proteome</keyword>
<proteinExistence type="inferred from homology"/>
<dbReference type="InterPro" id="IPR043129">
    <property type="entry name" value="ATPase_NBD"/>
</dbReference>
<accession>A0A087CG09</accession>
<dbReference type="InterPro" id="IPR036388">
    <property type="entry name" value="WH-like_DNA-bd_sf"/>
</dbReference>